<dbReference type="InterPro" id="IPR051044">
    <property type="entry name" value="MAG_DAG_Lipase"/>
</dbReference>
<dbReference type="InterPro" id="IPR022742">
    <property type="entry name" value="Hydrolase_4"/>
</dbReference>
<dbReference type="SUPFAM" id="SSF53474">
    <property type="entry name" value="alpha/beta-Hydrolases"/>
    <property type="match status" value="1"/>
</dbReference>
<proteinExistence type="predicted"/>
<feature type="domain" description="Serine aminopeptidase S33" evidence="1">
    <location>
        <begin position="83"/>
        <end position="302"/>
    </location>
</feature>
<dbReference type="Pfam" id="PF12146">
    <property type="entry name" value="Hydrolase_4"/>
    <property type="match status" value="1"/>
</dbReference>
<dbReference type="Proteomes" id="UP001549098">
    <property type="component" value="Unassembled WGS sequence"/>
</dbReference>
<evidence type="ECO:0000313" key="3">
    <source>
        <dbReference type="Proteomes" id="UP001549098"/>
    </source>
</evidence>
<accession>A0ABV2F597</accession>
<dbReference type="Gene3D" id="3.40.50.1820">
    <property type="entry name" value="alpha/beta hydrolase"/>
    <property type="match status" value="1"/>
</dbReference>
<protein>
    <submittedName>
        <fullName evidence="2">Pimeloyl-ACP methyl ester carboxylesterase</fullName>
    </submittedName>
</protein>
<reference evidence="2 3" key="1">
    <citation type="submission" date="2024-06" db="EMBL/GenBank/DDBJ databases">
        <title>Genomic Encyclopedia of Type Strains, Phase IV (KMG-IV): sequencing the most valuable type-strain genomes for metagenomic binning, comparative biology and taxonomic classification.</title>
        <authorList>
            <person name="Goeker M."/>
        </authorList>
    </citation>
    <scope>NUCLEOTIDE SEQUENCE [LARGE SCALE GENOMIC DNA]</scope>
    <source>
        <strain evidence="2 3">DSM 17253</strain>
    </source>
</reference>
<name>A0ABV2F597_9BACL</name>
<organism evidence="2 3">
    <name type="scientific">Paenibacillus favisporus</name>
    <dbReference type="NCBI Taxonomy" id="221028"/>
    <lineage>
        <taxon>Bacteria</taxon>
        <taxon>Bacillati</taxon>
        <taxon>Bacillota</taxon>
        <taxon>Bacilli</taxon>
        <taxon>Bacillales</taxon>
        <taxon>Paenibacillaceae</taxon>
        <taxon>Paenibacillus</taxon>
    </lineage>
</organism>
<comment type="caution">
    <text evidence="2">The sequence shown here is derived from an EMBL/GenBank/DDBJ whole genome shotgun (WGS) entry which is preliminary data.</text>
</comment>
<evidence type="ECO:0000313" key="2">
    <source>
        <dbReference type="EMBL" id="MET3546951.1"/>
    </source>
</evidence>
<keyword evidence="3" id="KW-1185">Reference proteome</keyword>
<dbReference type="EMBL" id="JBEPLV010000003">
    <property type="protein sequence ID" value="MET3546951.1"/>
    <property type="molecule type" value="Genomic_DNA"/>
</dbReference>
<evidence type="ECO:0000259" key="1">
    <source>
        <dbReference type="Pfam" id="PF12146"/>
    </source>
</evidence>
<dbReference type="PANTHER" id="PTHR11614">
    <property type="entry name" value="PHOSPHOLIPASE-RELATED"/>
    <property type="match status" value="1"/>
</dbReference>
<gene>
    <name evidence="2" type="ORF">ABID47_003567</name>
</gene>
<dbReference type="InterPro" id="IPR029058">
    <property type="entry name" value="AB_hydrolase_fold"/>
</dbReference>
<dbReference type="RefSeq" id="WP_354498652.1">
    <property type="nucleotide sequence ID" value="NZ_JBEPLV010000003.1"/>
</dbReference>
<sequence length="339" mass="36372">MKTIKRLLLTIFVLLMIVTAGVVTFAATPLSSCQFSGHVVSNVSSEGVGPDTDATSRLPDNHVQYVEATDRLRLAYRSYIPDHPKAVVLFYHGSGANSGAGYQPIGEQLSQNYGIAAYLPDIRGHGLSDGPRGDAPSVQQVYNDVTTMIEEAHRQFPSLPVFIGGHSAGAGLIINYIHSSGHQPVNGYLFVAPDFGPKSNTMYEGNGNFATVCIKALVAHELTFGLAKGHAAGVRYNYSDKQLKSGLGLIQYNSVNMASALNPLKPSEEVAGIDQPFGLWVGTDDEIMIPRKVVAFAALASQVKDRSLIQMVPGEKHLTILNDAAKYIGPWVLQSAAHP</sequence>